<sequence length="316" mass="35415">MSTRSAVITEIDRCNIGDSSICTTASITNVRHLSSYNWIERPTATIAIPGSPPLWSAPKTPKQLQKDSGLYYINQNQARYPESPLEPLFRALYLTNPSFDIRSVDIVTDRNNIRKLLAFINSDLAPGDLKPFTIGVKVIGITALFRRDETSVTRFIAPNEFRGFGHEFEKEYTIEQVNNSTGHHRIIAYRFGGLHFVIRYKADGYVATDKTDSVKTESPQEDPLLAIIRGLSLSPATGVSNVNPVTSKLAITEDSQVVPPESILKIKTRATSRPLPIQEVAAQLWVSQTSKLMRAYHYRGKFQVSQVEDVEVHIKR</sequence>
<dbReference type="AlphaFoldDB" id="A0A096PFA0"/>
<name>A0A096PFA0_FUSPS</name>
<comment type="caution">
    <text evidence="1">The sequence shown here is derived from an EMBL/GenBank/DDBJ whole genome shotgun (WGS) entry which is preliminary data.</text>
</comment>
<gene>
    <name evidence="1" type="ORF">BN849_0094930</name>
</gene>
<dbReference type="PANTHER" id="PTHR35179">
    <property type="entry name" value="PROTEIN CBG02620"/>
    <property type="match status" value="1"/>
</dbReference>
<dbReference type="EMBL" id="CBMF010000666">
    <property type="protein sequence ID" value="CEG03381.1"/>
    <property type="molecule type" value="Genomic_DNA"/>
</dbReference>
<reference evidence="1" key="1">
    <citation type="submission" date="2013-05" db="EMBL/GenBank/DDBJ databases">
        <title>Draft genome sequences of six wheat associated Fusarium spp. isolates.</title>
        <authorList>
            <person name="Moolhuijzen P.M."/>
            <person name="Manners J.M."/>
            <person name="Wilcox S."/>
            <person name="Bellgard M.I."/>
            <person name="Gardiner D.M."/>
        </authorList>
    </citation>
    <scope>NUCLEOTIDE SEQUENCE</scope>
    <source>
        <strain evidence="1">CS5834</strain>
        <strain evidence="1">CS5834</strain>
    </source>
</reference>
<evidence type="ECO:0000313" key="1">
    <source>
        <dbReference type="EMBL" id="CEG03381.1"/>
    </source>
</evidence>
<organism evidence="1">
    <name type="scientific">Fusarium pseudograminearum CS5834</name>
    <dbReference type="NCBI Taxonomy" id="1318459"/>
    <lineage>
        <taxon>Eukaryota</taxon>
        <taxon>Fungi</taxon>
        <taxon>Dikarya</taxon>
        <taxon>Ascomycota</taxon>
        <taxon>Pezizomycotina</taxon>
        <taxon>Sordariomycetes</taxon>
        <taxon>Hypocreomycetidae</taxon>
        <taxon>Hypocreales</taxon>
        <taxon>Nectriaceae</taxon>
        <taxon>Fusarium</taxon>
    </lineage>
</organism>
<proteinExistence type="predicted"/>
<dbReference type="PANTHER" id="PTHR35179:SF2">
    <property type="entry name" value="START DOMAIN-CONTAINING PROTEIN"/>
    <property type="match status" value="1"/>
</dbReference>
<accession>A0A096PFA0</accession>
<protein>
    <submittedName>
        <fullName evidence="1">WGS project CBMF000000000 data, contig CS5834_c000669</fullName>
    </submittedName>
</protein>